<feature type="compositionally biased region" description="Polar residues" evidence="1">
    <location>
        <begin position="1"/>
        <end position="16"/>
    </location>
</feature>
<dbReference type="InterPro" id="IPR001810">
    <property type="entry name" value="F-box_dom"/>
</dbReference>
<sequence length="445" mass="51570">MAMFSSGSFTTSTPVHQQHDSGFYENSSQSRSLSHTPAGKNLESSYLLPRKNLFGKRSISENIPESQFSHRHKLLLSRSSTFLLRDSNSNKETPRASRSYAGSDKPENFQETKTPRQHLYRSFNSKTPPLKQLCDDSGFCDETPKRSGSLKSECHGIPLLPLIENLHQRKENSKEESLAYFKQFLKFSETKNCADLSRSEMLDLYFSFRFQRTGLRPSAADIAFYEKHLLKKEMNEESEKFLLWKEKLEHISTDLDTPKKIDFLSQLHKIKAHSVVSNILSYLSGYDLQNASCVSRPWRKLVLEDKDANKTRCAYLIEKEKLRKEIERKKLTNPFQRPPNFRIMGSIENIQKEQLRLKKTIKEINFDAFIEVGKSDEKHKPMKCPSCANLSLQNKRVITKYNCLFCGYEFCCNCLKPYTNWHLCASTNIPVKKPTVSGKKYLRRL</sequence>
<organism evidence="3 4">
    <name type="scientific">Larinioides sclopetarius</name>
    <dbReference type="NCBI Taxonomy" id="280406"/>
    <lineage>
        <taxon>Eukaryota</taxon>
        <taxon>Metazoa</taxon>
        <taxon>Ecdysozoa</taxon>
        <taxon>Arthropoda</taxon>
        <taxon>Chelicerata</taxon>
        <taxon>Arachnida</taxon>
        <taxon>Araneae</taxon>
        <taxon>Araneomorphae</taxon>
        <taxon>Entelegynae</taxon>
        <taxon>Araneoidea</taxon>
        <taxon>Araneidae</taxon>
        <taxon>Larinioides</taxon>
    </lineage>
</organism>
<evidence type="ECO:0000313" key="4">
    <source>
        <dbReference type="Proteomes" id="UP001497382"/>
    </source>
</evidence>
<dbReference type="PANTHER" id="PTHR15493:SF9">
    <property type="entry name" value="GH14043P"/>
    <property type="match status" value="1"/>
</dbReference>
<evidence type="ECO:0000313" key="3">
    <source>
        <dbReference type="EMBL" id="CAL1292108.1"/>
    </source>
</evidence>
<evidence type="ECO:0000256" key="1">
    <source>
        <dbReference type="SAM" id="MobiDB-lite"/>
    </source>
</evidence>
<evidence type="ECO:0000259" key="2">
    <source>
        <dbReference type="Pfam" id="PF12937"/>
    </source>
</evidence>
<comment type="caution">
    <text evidence="3">The sequence shown here is derived from an EMBL/GenBank/DDBJ whole genome shotgun (WGS) entry which is preliminary data.</text>
</comment>
<feature type="compositionally biased region" description="Basic and acidic residues" evidence="1">
    <location>
        <begin position="104"/>
        <end position="114"/>
    </location>
</feature>
<feature type="domain" description="F-box" evidence="2">
    <location>
        <begin position="275"/>
        <end position="305"/>
    </location>
</feature>
<gene>
    <name evidence="3" type="ORF">LARSCL_LOCUS17474</name>
</gene>
<proteinExistence type="predicted"/>
<name>A0AAV2B798_9ARAC</name>
<feature type="region of interest" description="Disordered" evidence="1">
    <location>
        <begin position="85"/>
        <end position="123"/>
    </location>
</feature>
<dbReference type="GO" id="GO:0005634">
    <property type="term" value="C:nucleus"/>
    <property type="evidence" value="ECO:0007669"/>
    <property type="project" value="TreeGrafter"/>
</dbReference>
<dbReference type="GO" id="GO:0045835">
    <property type="term" value="P:negative regulation of meiotic nuclear division"/>
    <property type="evidence" value="ECO:0007669"/>
    <property type="project" value="InterPro"/>
</dbReference>
<dbReference type="SUPFAM" id="SSF81383">
    <property type="entry name" value="F-box domain"/>
    <property type="match status" value="1"/>
</dbReference>
<dbReference type="PANTHER" id="PTHR15493">
    <property type="entry name" value="F-BOX ONLY PROTEIN 5 AND 43"/>
    <property type="match status" value="1"/>
</dbReference>
<accession>A0AAV2B798</accession>
<reference evidence="3 4" key="1">
    <citation type="submission" date="2024-04" db="EMBL/GenBank/DDBJ databases">
        <authorList>
            <person name="Rising A."/>
            <person name="Reimegard J."/>
            <person name="Sonavane S."/>
            <person name="Akerstrom W."/>
            <person name="Nylinder S."/>
            <person name="Hedman E."/>
            <person name="Kallberg Y."/>
        </authorList>
    </citation>
    <scope>NUCLEOTIDE SEQUENCE [LARGE SCALE GENOMIC DNA]</scope>
</reference>
<keyword evidence="4" id="KW-1185">Reference proteome</keyword>
<dbReference type="InterPro" id="IPR047147">
    <property type="entry name" value="FBX5_43"/>
</dbReference>
<dbReference type="CDD" id="cd22086">
    <property type="entry name" value="F-box_EMI"/>
    <property type="match status" value="1"/>
</dbReference>
<dbReference type="Pfam" id="PF12937">
    <property type="entry name" value="F-box-like"/>
    <property type="match status" value="1"/>
</dbReference>
<dbReference type="Proteomes" id="UP001497382">
    <property type="component" value="Unassembled WGS sequence"/>
</dbReference>
<protein>
    <recommendedName>
        <fullName evidence="2">F-box domain-containing protein</fullName>
    </recommendedName>
</protein>
<dbReference type="GO" id="GO:0007088">
    <property type="term" value="P:regulation of mitotic nuclear division"/>
    <property type="evidence" value="ECO:0007669"/>
    <property type="project" value="InterPro"/>
</dbReference>
<dbReference type="AlphaFoldDB" id="A0AAV2B798"/>
<dbReference type="InterPro" id="IPR036047">
    <property type="entry name" value="F-box-like_dom_sf"/>
</dbReference>
<dbReference type="EMBL" id="CAXIEN010000299">
    <property type="protein sequence ID" value="CAL1292108.1"/>
    <property type="molecule type" value="Genomic_DNA"/>
</dbReference>
<feature type="compositionally biased region" description="Polar residues" evidence="1">
    <location>
        <begin position="24"/>
        <end position="35"/>
    </location>
</feature>
<feature type="region of interest" description="Disordered" evidence="1">
    <location>
        <begin position="1"/>
        <end position="44"/>
    </location>
</feature>
<dbReference type="Gene3D" id="1.20.1280.50">
    <property type="match status" value="1"/>
</dbReference>